<evidence type="ECO:0000313" key="2">
    <source>
        <dbReference type="Proteomes" id="UP000799118"/>
    </source>
</evidence>
<protein>
    <submittedName>
        <fullName evidence="1">Uncharacterized protein</fullName>
    </submittedName>
</protein>
<dbReference type="EMBL" id="ML769419">
    <property type="protein sequence ID" value="KAE9404177.1"/>
    <property type="molecule type" value="Genomic_DNA"/>
</dbReference>
<proteinExistence type="predicted"/>
<reference evidence="1" key="1">
    <citation type="journal article" date="2019" name="Environ. Microbiol.">
        <title>Fungal ecological strategies reflected in gene transcription - a case study of two litter decomposers.</title>
        <authorList>
            <person name="Barbi F."/>
            <person name="Kohler A."/>
            <person name="Barry K."/>
            <person name="Baskaran P."/>
            <person name="Daum C."/>
            <person name="Fauchery L."/>
            <person name="Ihrmark K."/>
            <person name="Kuo A."/>
            <person name="LaButti K."/>
            <person name="Lipzen A."/>
            <person name="Morin E."/>
            <person name="Grigoriev I.V."/>
            <person name="Henrissat B."/>
            <person name="Lindahl B."/>
            <person name="Martin F."/>
        </authorList>
    </citation>
    <scope>NUCLEOTIDE SEQUENCE</scope>
    <source>
        <strain evidence="1">JB14</strain>
    </source>
</reference>
<name>A0A6A4I4U3_9AGAR</name>
<organism evidence="1 2">
    <name type="scientific">Gymnopus androsaceus JB14</name>
    <dbReference type="NCBI Taxonomy" id="1447944"/>
    <lineage>
        <taxon>Eukaryota</taxon>
        <taxon>Fungi</taxon>
        <taxon>Dikarya</taxon>
        <taxon>Basidiomycota</taxon>
        <taxon>Agaricomycotina</taxon>
        <taxon>Agaricomycetes</taxon>
        <taxon>Agaricomycetidae</taxon>
        <taxon>Agaricales</taxon>
        <taxon>Marasmiineae</taxon>
        <taxon>Omphalotaceae</taxon>
        <taxon>Gymnopus</taxon>
    </lineage>
</organism>
<dbReference type="AlphaFoldDB" id="A0A6A4I4U3"/>
<evidence type="ECO:0000313" key="1">
    <source>
        <dbReference type="EMBL" id="KAE9404177.1"/>
    </source>
</evidence>
<accession>A0A6A4I4U3</accession>
<keyword evidence="2" id="KW-1185">Reference proteome</keyword>
<dbReference type="Proteomes" id="UP000799118">
    <property type="component" value="Unassembled WGS sequence"/>
</dbReference>
<gene>
    <name evidence="1" type="ORF">BT96DRAFT_440869</name>
</gene>
<sequence length="124" mass="14890">MQISLLDRVDDAFSLLTVVDLYCTRSRKERLDLRINVHYWTEKIPVIERLLQDSDRWRSLYFLDCTSSGNHLGFLFQNHISSVEKISVERRSFNPVIGINMDFWNTRKFTLLKRRRRNSLPRTN</sequence>